<proteinExistence type="predicted"/>
<reference evidence="1" key="1">
    <citation type="journal article" date="2014" name="Front. Microbiol.">
        <title>High frequency of phylogenetically diverse reductive dehalogenase-homologous genes in deep subseafloor sedimentary metagenomes.</title>
        <authorList>
            <person name="Kawai M."/>
            <person name="Futagami T."/>
            <person name="Toyoda A."/>
            <person name="Takaki Y."/>
            <person name="Nishi S."/>
            <person name="Hori S."/>
            <person name="Arai W."/>
            <person name="Tsubouchi T."/>
            <person name="Morono Y."/>
            <person name="Uchiyama I."/>
            <person name="Ito T."/>
            <person name="Fujiyama A."/>
            <person name="Inagaki F."/>
            <person name="Takami H."/>
        </authorList>
    </citation>
    <scope>NUCLEOTIDE SEQUENCE</scope>
    <source>
        <strain evidence="1">Expedition CK06-06</strain>
    </source>
</reference>
<feature type="non-terminal residue" evidence="1">
    <location>
        <position position="78"/>
    </location>
</feature>
<evidence type="ECO:0000313" key="1">
    <source>
        <dbReference type="EMBL" id="GAG45756.1"/>
    </source>
</evidence>
<dbReference type="EMBL" id="BARS01055446">
    <property type="protein sequence ID" value="GAG45756.1"/>
    <property type="molecule type" value="Genomic_DNA"/>
</dbReference>
<protein>
    <submittedName>
        <fullName evidence="1">Uncharacterized protein</fullName>
    </submittedName>
</protein>
<sequence>MPEFEYLTGSDIYDRVLADLIPSATDSLLIATATLKAARIVRRDGSAESIVHLLARMGERGVAVRILHSGVPSGPFLE</sequence>
<dbReference type="AlphaFoldDB" id="X0ZBE9"/>
<comment type="caution">
    <text evidence="1">The sequence shown here is derived from an EMBL/GenBank/DDBJ whole genome shotgun (WGS) entry which is preliminary data.</text>
</comment>
<dbReference type="SUPFAM" id="SSF56024">
    <property type="entry name" value="Phospholipase D/nuclease"/>
    <property type="match status" value="1"/>
</dbReference>
<accession>X0ZBE9</accession>
<name>X0ZBE9_9ZZZZ</name>
<gene>
    <name evidence="1" type="ORF">S01H1_81861</name>
</gene>
<organism evidence="1">
    <name type="scientific">marine sediment metagenome</name>
    <dbReference type="NCBI Taxonomy" id="412755"/>
    <lineage>
        <taxon>unclassified sequences</taxon>
        <taxon>metagenomes</taxon>
        <taxon>ecological metagenomes</taxon>
    </lineage>
</organism>